<evidence type="ECO:0000313" key="2">
    <source>
        <dbReference type="EMBL" id="MCC3145166.1"/>
    </source>
</evidence>
<evidence type="ECO:0000313" key="3">
    <source>
        <dbReference type="Proteomes" id="UP001199296"/>
    </source>
</evidence>
<keyword evidence="3" id="KW-1185">Reference proteome</keyword>
<gene>
    <name evidence="2" type="ORF">LJ207_07495</name>
</gene>
<organism evidence="2 3">
    <name type="scientific">Halanaerobium polyolivorans</name>
    <dbReference type="NCBI Taxonomy" id="2886943"/>
    <lineage>
        <taxon>Bacteria</taxon>
        <taxon>Bacillati</taxon>
        <taxon>Bacillota</taxon>
        <taxon>Clostridia</taxon>
        <taxon>Halanaerobiales</taxon>
        <taxon>Halanaerobiaceae</taxon>
        <taxon>Halanaerobium</taxon>
    </lineage>
</organism>
<name>A0AAW4WYA8_9FIRM</name>
<proteinExistence type="predicted"/>
<reference evidence="2 3" key="1">
    <citation type="submission" date="2021-10" db="EMBL/GenBank/DDBJ databases">
        <authorList>
            <person name="Grouzdev D.S."/>
            <person name="Pantiukh K.S."/>
            <person name="Krutkina M.S."/>
        </authorList>
    </citation>
    <scope>NUCLEOTIDE SEQUENCE [LARGE SCALE GENOMIC DNA]</scope>
    <source>
        <strain evidence="2 3">Z-7514</strain>
    </source>
</reference>
<dbReference type="EMBL" id="JAJFAT010000009">
    <property type="protein sequence ID" value="MCC3145166.1"/>
    <property type="molecule type" value="Genomic_DNA"/>
</dbReference>
<dbReference type="Proteomes" id="UP001199296">
    <property type="component" value="Unassembled WGS sequence"/>
</dbReference>
<dbReference type="AlphaFoldDB" id="A0AAW4WYA8"/>
<feature type="region of interest" description="Disordered" evidence="1">
    <location>
        <begin position="1"/>
        <end position="21"/>
    </location>
</feature>
<evidence type="ECO:0008006" key="4">
    <source>
        <dbReference type="Google" id="ProtNLM"/>
    </source>
</evidence>
<protein>
    <recommendedName>
        <fullName evidence="4">DUF4355 domain-containing protein</fullName>
    </recommendedName>
</protein>
<dbReference type="RefSeq" id="WP_229345729.1">
    <property type="nucleotide sequence ID" value="NZ_JAJFAT010000009.1"/>
</dbReference>
<sequence length="172" mass="18924">MRIDKNYAQNPINKHQEQNVRAEKVEAEEIKKNNSGDLVEVDLEALAEVKQKAEAANSRLKALVKELLARQDMTFKTALKDSEELEVDQKAAQEAEALIAEDGEYGVEAVSDRIVSFAKAISGGDKSRYETLKKAVADGFAEAKKALGGSLPEISERTLELTMEKLEAWASS</sequence>
<accession>A0AAW4WYA8</accession>
<evidence type="ECO:0000256" key="1">
    <source>
        <dbReference type="SAM" id="MobiDB-lite"/>
    </source>
</evidence>
<comment type="caution">
    <text evidence="2">The sequence shown here is derived from an EMBL/GenBank/DDBJ whole genome shotgun (WGS) entry which is preliminary data.</text>
</comment>